<dbReference type="EMBL" id="JACPUR010000001">
    <property type="protein sequence ID" value="MBI3126050.1"/>
    <property type="molecule type" value="Genomic_DNA"/>
</dbReference>
<comment type="caution">
    <text evidence="3">The sequence shown here is derived from an EMBL/GenBank/DDBJ whole genome shotgun (WGS) entry which is preliminary data.</text>
</comment>
<dbReference type="InterPro" id="IPR057326">
    <property type="entry name" value="KR_dom"/>
</dbReference>
<evidence type="ECO:0000313" key="3">
    <source>
        <dbReference type="EMBL" id="MBI3126050.1"/>
    </source>
</evidence>
<feature type="domain" description="Ketoreductase" evidence="2">
    <location>
        <begin position="3"/>
        <end position="214"/>
    </location>
</feature>
<dbReference type="SUPFAM" id="SSF51735">
    <property type="entry name" value="NAD(P)-binding Rossmann-fold domains"/>
    <property type="match status" value="1"/>
</dbReference>
<dbReference type="AlphaFoldDB" id="A0A932HXA0"/>
<evidence type="ECO:0000259" key="2">
    <source>
        <dbReference type="SMART" id="SM00822"/>
    </source>
</evidence>
<dbReference type="SMART" id="SM00822">
    <property type="entry name" value="PKS_KR"/>
    <property type="match status" value="1"/>
</dbReference>
<evidence type="ECO:0000313" key="4">
    <source>
        <dbReference type="Proteomes" id="UP000782312"/>
    </source>
</evidence>
<dbReference type="Pfam" id="PF01370">
    <property type="entry name" value="Epimerase"/>
    <property type="match status" value="1"/>
</dbReference>
<protein>
    <submittedName>
        <fullName evidence="3">NAD-dependent epimerase/dehydratase family protein</fullName>
    </submittedName>
</protein>
<sequence>MARRVLITGATGFIGKALAPRLLARGYCVAGLGRRAPGPEWDAGAEYYECDLSGAARDVARVVWDFSPEAVVHLAANVPAHGSAEGWDLLKAAAWAARNLFAACGRVPRLPKVIVASSSAVYGACLPGEAISERRPLSPASLYGVSKALVEMLSIRAEKTAGIPVVRVRLFNVIGPGQRGEHVASAFAKQIALLAAGPGEGEVLVGNLDSWRDFVDVRDVADAFGILVERGRRRSVYNICSGRATRIGKVLHLLIASAGLNGKVRVREREPLPELVPYQCGDMGKLRRAGWRPRISLRSTLADLLAEFTAEQKRK</sequence>
<evidence type="ECO:0000256" key="1">
    <source>
        <dbReference type="ARBA" id="ARBA00007637"/>
    </source>
</evidence>
<dbReference type="InterPro" id="IPR001509">
    <property type="entry name" value="Epimerase_deHydtase"/>
</dbReference>
<gene>
    <name evidence="3" type="ORF">HYZ11_00410</name>
</gene>
<dbReference type="Gene3D" id="3.40.50.720">
    <property type="entry name" value="NAD(P)-binding Rossmann-like Domain"/>
    <property type="match status" value="1"/>
</dbReference>
<organism evidence="3 4">
    <name type="scientific">Tectimicrobiota bacterium</name>
    <dbReference type="NCBI Taxonomy" id="2528274"/>
    <lineage>
        <taxon>Bacteria</taxon>
        <taxon>Pseudomonadati</taxon>
        <taxon>Nitrospinota/Tectimicrobiota group</taxon>
        <taxon>Candidatus Tectimicrobiota</taxon>
    </lineage>
</organism>
<dbReference type="InterPro" id="IPR036291">
    <property type="entry name" value="NAD(P)-bd_dom_sf"/>
</dbReference>
<name>A0A932HXA0_UNCTE</name>
<proteinExistence type="inferred from homology"/>
<reference evidence="3" key="1">
    <citation type="submission" date="2020-07" db="EMBL/GenBank/DDBJ databases">
        <title>Huge and variable diversity of episymbiotic CPR bacteria and DPANN archaea in groundwater ecosystems.</title>
        <authorList>
            <person name="He C.Y."/>
            <person name="Keren R."/>
            <person name="Whittaker M."/>
            <person name="Farag I.F."/>
            <person name="Doudna J."/>
            <person name="Cate J.H.D."/>
            <person name="Banfield J.F."/>
        </authorList>
    </citation>
    <scope>NUCLEOTIDE SEQUENCE</scope>
    <source>
        <strain evidence="3">NC_groundwater_763_Ag_S-0.2um_68_21</strain>
    </source>
</reference>
<dbReference type="Gene3D" id="3.90.25.10">
    <property type="entry name" value="UDP-galactose 4-epimerase, domain 1"/>
    <property type="match status" value="1"/>
</dbReference>
<comment type="similarity">
    <text evidence="1">Belongs to the NAD(P)-dependent epimerase/dehydratase family.</text>
</comment>
<dbReference type="PANTHER" id="PTHR43000">
    <property type="entry name" value="DTDP-D-GLUCOSE 4,6-DEHYDRATASE-RELATED"/>
    <property type="match status" value="1"/>
</dbReference>
<dbReference type="Proteomes" id="UP000782312">
    <property type="component" value="Unassembled WGS sequence"/>
</dbReference>
<accession>A0A932HXA0</accession>